<reference evidence="15" key="1">
    <citation type="submission" date="2020-10" db="EMBL/GenBank/DDBJ databases">
        <authorList>
            <person name="Gilroy R."/>
        </authorList>
    </citation>
    <scope>NUCLEOTIDE SEQUENCE</scope>
    <source>
        <strain evidence="15">ChiGjej3B3-7149</strain>
    </source>
</reference>
<comment type="similarity">
    <text evidence="2 12">Belongs to the RNA methyltransferase RsmE family.</text>
</comment>
<evidence type="ECO:0000256" key="5">
    <source>
        <dbReference type="ARBA" id="ARBA00022490"/>
    </source>
</evidence>
<dbReference type="Pfam" id="PF04452">
    <property type="entry name" value="Methyltrans_RNA"/>
    <property type="match status" value="1"/>
</dbReference>
<evidence type="ECO:0000313" key="16">
    <source>
        <dbReference type="Proteomes" id="UP000824238"/>
    </source>
</evidence>
<evidence type="ECO:0000256" key="1">
    <source>
        <dbReference type="ARBA" id="ARBA00004496"/>
    </source>
</evidence>
<evidence type="ECO:0000313" key="15">
    <source>
        <dbReference type="EMBL" id="HIR54709.1"/>
    </source>
</evidence>
<dbReference type="GO" id="GO:0005737">
    <property type="term" value="C:cytoplasm"/>
    <property type="evidence" value="ECO:0007669"/>
    <property type="project" value="UniProtKB-SubCell"/>
</dbReference>
<comment type="catalytic activity">
    <reaction evidence="11 12">
        <text>uridine(1498) in 16S rRNA + S-adenosyl-L-methionine = N(3)-methyluridine(1498) in 16S rRNA + S-adenosyl-L-homocysteine + H(+)</text>
        <dbReference type="Rhea" id="RHEA:42920"/>
        <dbReference type="Rhea" id="RHEA-COMP:10283"/>
        <dbReference type="Rhea" id="RHEA-COMP:10284"/>
        <dbReference type="ChEBI" id="CHEBI:15378"/>
        <dbReference type="ChEBI" id="CHEBI:57856"/>
        <dbReference type="ChEBI" id="CHEBI:59789"/>
        <dbReference type="ChEBI" id="CHEBI:65315"/>
        <dbReference type="ChEBI" id="CHEBI:74502"/>
        <dbReference type="EC" id="2.1.1.193"/>
    </reaction>
</comment>
<evidence type="ECO:0000256" key="12">
    <source>
        <dbReference type="PIRNR" id="PIRNR015601"/>
    </source>
</evidence>
<comment type="caution">
    <text evidence="15">The sequence shown here is derived from an EMBL/GenBank/DDBJ whole genome shotgun (WGS) entry which is preliminary data.</text>
</comment>
<proteinExistence type="inferred from homology"/>
<dbReference type="InterPro" id="IPR015947">
    <property type="entry name" value="PUA-like_sf"/>
</dbReference>
<dbReference type="EC" id="2.1.1.193" evidence="3 12"/>
<comment type="subcellular location">
    <subcellularLocation>
        <location evidence="1 12">Cytoplasm</location>
    </subcellularLocation>
</comment>
<dbReference type="GO" id="GO:0070475">
    <property type="term" value="P:rRNA base methylation"/>
    <property type="evidence" value="ECO:0007669"/>
    <property type="project" value="TreeGrafter"/>
</dbReference>
<evidence type="ECO:0000256" key="9">
    <source>
        <dbReference type="ARBA" id="ARBA00022691"/>
    </source>
</evidence>
<dbReference type="PIRSF" id="PIRSF015601">
    <property type="entry name" value="MTase_slr0722"/>
    <property type="match status" value="1"/>
</dbReference>
<name>A0A9D1DKZ1_9FIRM</name>
<dbReference type="EMBL" id="DVHH01000096">
    <property type="protein sequence ID" value="HIR54709.1"/>
    <property type="molecule type" value="Genomic_DNA"/>
</dbReference>
<evidence type="ECO:0000256" key="7">
    <source>
        <dbReference type="ARBA" id="ARBA00022603"/>
    </source>
</evidence>
<keyword evidence="7 12" id="KW-0489">Methyltransferase</keyword>
<dbReference type="SUPFAM" id="SSF88697">
    <property type="entry name" value="PUA domain-like"/>
    <property type="match status" value="1"/>
</dbReference>
<evidence type="ECO:0000256" key="2">
    <source>
        <dbReference type="ARBA" id="ARBA00005528"/>
    </source>
</evidence>
<dbReference type="CDD" id="cd18084">
    <property type="entry name" value="RsmE-like"/>
    <property type="match status" value="1"/>
</dbReference>
<sequence>MARFFMTGTNIFGGRAVIRGQDAEHIRVLRMRPGEDVVICDGKGTDYRCRLVSSGPEEAEAEVLEVVPCRGEPRVEVTVYAGLPKGERADFLVQKCIEAGASGIVFFNCERCVARPDGRSMEKKLERFSRIAEAAAQQSGRGKIPTVEYEHSYVEMLNRAIKAEAKLFMYETGEGRSPLKQAIEAAGEFKTASVVTGPEGGFTEAEAKMARVCGLTLCSMGERILRCETAPVVAVSAIMYAAGEL</sequence>
<dbReference type="PANTHER" id="PTHR30027:SF3">
    <property type="entry name" value="16S RRNA (URACIL(1498)-N(3))-METHYLTRANSFERASE"/>
    <property type="match status" value="1"/>
</dbReference>
<protein>
    <recommendedName>
        <fullName evidence="4 12">Ribosomal RNA small subunit methyltransferase E</fullName>
        <ecNumber evidence="3 12">2.1.1.193</ecNumber>
    </recommendedName>
</protein>
<gene>
    <name evidence="15" type="ORF">IAD36_03785</name>
</gene>
<dbReference type="SUPFAM" id="SSF75217">
    <property type="entry name" value="alpha/beta knot"/>
    <property type="match status" value="1"/>
</dbReference>
<keyword evidence="5 12" id="KW-0963">Cytoplasm</keyword>
<evidence type="ECO:0000256" key="8">
    <source>
        <dbReference type="ARBA" id="ARBA00022679"/>
    </source>
</evidence>
<feature type="domain" description="Ribosomal RNA small subunit methyltransferase E methyltransferase" evidence="13">
    <location>
        <begin position="73"/>
        <end position="239"/>
    </location>
</feature>
<evidence type="ECO:0000256" key="10">
    <source>
        <dbReference type="ARBA" id="ARBA00025699"/>
    </source>
</evidence>
<keyword evidence="8 12" id="KW-0808">Transferase</keyword>
<dbReference type="PANTHER" id="PTHR30027">
    <property type="entry name" value="RIBOSOMAL RNA SMALL SUBUNIT METHYLTRANSFERASE E"/>
    <property type="match status" value="1"/>
</dbReference>
<dbReference type="InterPro" id="IPR029026">
    <property type="entry name" value="tRNA_m1G_MTases_N"/>
</dbReference>
<reference evidence="15" key="2">
    <citation type="journal article" date="2021" name="PeerJ">
        <title>Extensive microbial diversity within the chicken gut microbiome revealed by metagenomics and culture.</title>
        <authorList>
            <person name="Gilroy R."/>
            <person name="Ravi A."/>
            <person name="Getino M."/>
            <person name="Pursley I."/>
            <person name="Horton D.L."/>
            <person name="Alikhan N.F."/>
            <person name="Baker D."/>
            <person name="Gharbi K."/>
            <person name="Hall N."/>
            <person name="Watson M."/>
            <person name="Adriaenssens E.M."/>
            <person name="Foster-Nyarko E."/>
            <person name="Jarju S."/>
            <person name="Secka A."/>
            <person name="Antonio M."/>
            <person name="Oren A."/>
            <person name="Chaudhuri R.R."/>
            <person name="La Ragione R."/>
            <person name="Hildebrand F."/>
            <person name="Pallen M.J."/>
        </authorList>
    </citation>
    <scope>NUCLEOTIDE SEQUENCE</scope>
    <source>
        <strain evidence="15">ChiGjej3B3-7149</strain>
    </source>
</reference>
<evidence type="ECO:0000256" key="6">
    <source>
        <dbReference type="ARBA" id="ARBA00022552"/>
    </source>
</evidence>
<evidence type="ECO:0000256" key="3">
    <source>
        <dbReference type="ARBA" id="ARBA00012328"/>
    </source>
</evidence>
<dbReference type="InterPro" id="IPR006700">
    <property type="entry name" value="RsmE"/>
</dbReference>
<dbReference type="GO" id="GO:0070042">
    <property type="term" value="F:rRNA (uridine-N3-)-methyltransferase activity"/>
    <property type="evidence" value="ECO:0007669"/>
    <property type="project" value="TreeGrafter"/>
</dbReference>
<accession>A0A9D1DKZ1</accession>
<keyword evidence="9 12" id="KW-0949">S-adenosyl-L-methionine</keyword>
<feature type="domain" description="Ribosomal RNA small subunit methyltransferase E PUA-like" evidence="14">
    <location>
        <begin position="18"/>
        <end position="64"/>
    </location>
</feature>
<dbReference type="Gene3D" id="3.40.1280.10">
    <property type="match status" value="1"/>
</dbReference>
<evidence type="ECO:0000256" key="4">
    <source>
        <dbReference type="ARBA" id="ARBA00013673"/>
    </source>
</evidence>
<evidence type="ECO:0000256" key="11">
    <source>
        <dbReference type="ARBA" id="ARBA00047944"/>
    </source>
</evidence>
<dbReference type="Pfam" id="PF20260">
    <property type="entry name" value="PUA_4"/>
    <property type="match status" value="1"/>
</dbReference>
<evidence type="ECO:0000259" key="14">
    <source>
        <dbReference type="Pfam" id="PF20260"/>
    </source>
</evidence>
<dbReference type="NCBIfam" id="TIGR00046">
    <property type="entry name" value="RsmE family RNA methyltransferase"/>
    <property type="match status" value="1"/>
</dbReference>
<dbReference type="AlphaFoldDB" id="A0A9D1DKZ1"/>
<dbReference type="InterPro" id="IPR029028">
    <property type="entry name" value="Alpha/beta_knot_MTases"/>
</dbReference>
<dbReference type="Proteomes" id="UP000824238">
    <property type="component" value="Unassembled WGS sequence"/>
</dbReference>
<comment type="function">
    <text evidence="10 12">Specifically methylates the N3 position of the uracil ring of uridine 1498 (m3U1498) in 16S rRNA. Acts on the fully assembled 30S ribosomal subunit.</text>
</comment>
<dbReference type="InterPro" id="IPR046886">
    <property type="entry name" value="RsmE_MTase_dom"/>
</dbReference>
<keyword evidence="6 12" id="KW-0698">rRNA processing</keyword>
<organism evidence="15 16">
    <name type="scientific">Candidatus Scatomorpha intestinigallinarum</name>
    <dbReference type="NCBI Taxonomy" id="2840923"/>
    <lineage>
        <taxon>Bacteria</taxon>
        <taxon>Bacillati</taxon>
        <taxon>Bacillota</taxon>
        <taxon>Clostridia</taxon>
        <taxon>Eubacteriales</taxon>
        <taxon>Candidatus Scatomorpha</taxon>
    </lineage>
</organism>
<dbReference type="InterPro" id="IPR046887">
    <property type="entry name" value="RsmE_PUA-like"/>
</dbReference>
<evidence type="ECO:0000259" key="13">
    <source>
        <dbReference type="Pfam" id="PF04452"/>
    </source>
</evidence>